<gene>
    <name evidence="1" type="ORF">KDD17_10310</name>
</gene>
<dbReference type="AlphaFoldDB" id="A0A975PL41"/>
<accession>A0A975PL41</accession>
<keyword evidence="2" id="KW-1185">Reference proteome</keyword>
<reference evidence="1" key="1">
    <citation type="submission" date="2021-04" db="EMBL/GenBank/DDBJ databases">
        <title>Complete genome sequence for Sulfitobacter sp. strain JK7-1.</title>
        <authorList>
            <person name="Park S.-J."/>
        </authorList>
    </citation>
    <scope>NUCLEOTIDE SEQUENCE</scope>
    <source>
        <strain evidence="1">JK7-1</strain>
    </source>
</reference>
<proteinExistence type="predicted"/>
<name>A0A975PL41_9RHOB</name>
<organism evidence="1 2">
    <name type="scientific">Sulfitobacter albidus</name>
    <dbReference type="NCBI Taxonomy" id="2829501"/>
    <lineage>
        <taxon>Bacteria</taxon>
        <taxon>Pseudomonadati</taxon>
        <taxon>Pseudomonadota</taxon>
        <taxon>Alphaproteobacteria</taxon>
        <taxon>Rhodobacterales</taxon>
        <taxon>Roseobacteraceae</taxon>
        <taxon>Sulfitobacter</taxon>
    </lineage>
</organism>
<dbReference type="KEGG" id="sual:KDD17_10310"/>
<sequence>MPLYLVNTPTAEKFLTLANTGAGRRAMLGDADAEKFKGMGQTITDAQEVLRKGVERAVALVQDRTRTDVAKHAAAKQIAESTAKQLAFTRNQLAAKAEDLMQDGQAVADAFFEMRGERSAIDAQIMNWVKEQAATDGGVAQIRKTAMDEPQLAAVLYNAPNFLLGINEKSHSKLRLDVVEKHAPSAYKAMDQGVELQGLLPRYDKAIAGIHSSFYNPTIADQAASHVEVA</sequence>
<evidence type="ECO:0000313" key="2">
    <source>
        <dbReference type="Proteomes" id="UP000683291"/>
    </source>
</evidence>
<dbReference type="Proteomes" id="UP000683291">
    <property type="component" value="Chromosome 1"/>
</dbReference>
<evidence type="ECO:0000313" key="1">
    <source>
        <dbReference type="EMBL" id="QUJ75377.1"/>
    </source>
</evidence>
<protein>
    <submittedName>
        <fullName evidence="1">Uncharacterized protein</fullName>
    </submittedName>
</protein>
<dbReference type="RefSeq" id="WP_212703582.1">
    <property type="nucleotide sequence ID" value="NZ_CP073581.1"/>
</dbReference>
<dbReference type="EMBL" id="CP073581">
    <property type="protein sequence ID" value="QUJ75377.1"/>
    <property type="molecule type" value="Genomic_DNA"/>
</dbReference>